<dbReference type="InterPro" id="IPR029063">
    <property type="entry name" value="SAM-dependent_MTases_sf"/>
</dbReference>
<dbReference type="Pfam" id="PF08242">
    <property type="entry name" value="Methyltransf_12"/>
    <property type="match status" value="1"/>
</dbReference>
<name>A0AAV8ADW4_9EUKA</name>
<dbReference type="SUPFAM" id="SSF53335">
    <property type="entry name" value="S-adenosyl-L-methionine-dependent methyltransferases"/>
    <property type="match status" value="1"/>
</dbReference>
<comment type="caution">
    <text evidence="3">The sequence shown here is derived from an EMBL/GenBank/DDBJ whole genome shotgun (WGS) entry which is preliminary data.</text>
</comment>
<dbReference type="PANTHER" id="PTHR43861">
    <property type="entry name" value="TRANS-ACONITATE 2-METHYLTRANSFERASE-RELATED"/>
    <property type="match status" value="1"/>
</dbReference>
<dbReference type="AlphaFoldDB" id="A0AAV8ADW4"/>
<dbReference type="PANTHER" id="PTHR43861:SF3">
    <property type="entry name" value="PUTATIVE (AFU_ORTHOLOGUE AFUA_2G14390)-RELATED"/>
    <property type="match status" value="1"/>
</dbReference>
<protein>
    <submittedName>
        <fullName evidence="3">Trans-aconitate 2-methyltransferase</fullName>
    </submittedName>
</protein>
<evidence type="ECO:0000313" key="3">
    <source>
        <dbReference type="EMBL" id="KAJ3452468.1"/>
    </source>
</evidence>
<accession>A0AAV8ADW4</accession>
<evidence type="ECO:0000313" key="4">
    <source>
        <dbReference type="Proteomes" id="UP001146793"/>
    </source>
</evidence>
<evidence type="ECO:0000256" key="1">
    <source>
        <dbReference type="ARBA" id="ARBA00022679"/>
    </source>
</evidence>
<dbReference type="GO" id="GO:0016740">
    <property type="term" value="F:transferase activity"/>
    <property type="evidence" value="ECO:0007669"/>
    <property type="project" value="UniProtKB-KW"/>
</dbReference>
<sequence length="227" mass="26531">MSRTKITREFFDQVSQKWDNIQKIKLGNKISTIFNKNVNELFTKEKLTVLDFGAGTLTTSIPLVLNNDRIEKLYAVDISEKMLEKGKKKLEDLNNTEFSERFELKAIDLTTETEFTEKVDVVVSSMAFHHLKEPKKMLPVLKSLLKENGCIMFVDYTLTETSYYFHPVELREAVLPGFETEKVLEWLKELDCQKHSCETFFHFEKPNKVENEPQLVEFDLFLALAKF</sequence>
<evidence type="ECO:0000259" key="2">
    <source>
        <dbReference type="Pfam" id="PF08242"/>
    </source>
</evidence>
<reference evidence="3" key="1">
    <citation type="submission" date="2022-08" db="EMBL/GenBank/DDBJ databases">
        <title>Novel sulphate-reducing endosymbionts in the free-living metamonad Anaeramoeba.</title>
        <authorList>
            <person name="Jerlstrom-Hultqvist J."/>
            <person name="Cepicka I."/>
            <person name="Gallot-Lavallee L."/>
            <person name="Salas-Leiva D."/>
            <person name="Curtis B.A."/>
            <person name="Zahonova K."/>
            <person name="Pipaliya S."/>
            <person name="Dacks J."/>
            <person name="Roger A.J."/>
        </authorList>
    </citation>
    <scope>NUCLEOTIDE SEQUENCE</scope>
    <source>
        <strain evidence="3">Busselton2</strain>
    </source>
</reference>
<proteinExistence type="predicted"/>
<dbReference type="Gene3D" id="3.40.50.150">
    <property type="entry name" value="Vaccinia Virus protein VP39"/>
    <property type="match status" value="1"/>
</dbReference>
<gene>
    <name evidence="3" type="ORF">M0812_04237</name>
</gene>
<feature type="domain" description="Methyltransferase type 12" evidence="2">
    <location>
        <begin position="50"/>
        <end position="151"/>
    </location>
</feature>
<organism evidence="3 4">
    <name type="scientific">Anaeramoeba flamelloides</name>
    <dbReference type="NCBI Taxonomy" id="1746091"/>
    <lineage>
        <taxon>Eukaryota</taxon>
        <taxon>Metamonada</taxon>
        <taxon>Anaeramoebidae</taxon>
        <taxon>Anaeramoeba</taxon>
    </lineage>
</organism>
<dbReference type="InterPro" id="IPR013217">
    <property type="entry name" value="Methyltransf_12"/>
</dbReference>
<dbReference type="CDD" id="cd02440">
    <property type="entry name" value="AdoMet_MTases"/>
    <property type="match status" value="1"/>
</dbReference>
<keyword evidence="1" id="KW-0808">Transferase</keyword>
<dbReference type="EMBL" id="JANTQA010000008">
    <property type="protein sequence ID" value="KAJ3452468.1"/>
    <property type="molecule type" value="Genomic_DNA"/>
</dbReference>
<dbReference type="Proteomes" id="UP001146793">
    <property type="component" value="Unassembled WGS sequence"/>
</dbReference>